<dbReference type="InterPro" id="IPR017911">
    <property type="entry name" value="MacB-like_ATP-bd"/>
</dbReference>
<dbReference type="PROSITE" id="PS50893">
    <property type="entry name" value="ABC_TRANSPORTER_2"/>
    <property type="match status" value="1"/>
</dbReference>
<feature type="domain" description="ABC transporter" evidence="5">
    <location>
        <begin position="10"/>
        <end position="246"/>
    </location>
</feature>
<dbReference type="AlphaFoldDB" id="A0A831TFB0"/>
<protein>
    <submittedName>
        <fullName evidence="6">ABC transporter ATP-binding protein</fullName>
    </submittedName>
</protein>
<evidence type="ECO:0000259" key="5">
    <source>
        <dbReference type="PROSITE" id="PS50893"/>
    </source>
</evidence>
<evidence type="ECO:0000256" key="1">
    <source>
        <dbReference type="ARBA" id="ARBA00022448"/>
    </source>
</evidence>
<comment type="caution">
    <text evidence="6">The sequence shown here is derived from an EMBL/GenBank/DDBJ whole genome shotgun (WGS) entry which is preliminary data.</text>
</comment>
<dbReference type="InterPro" id="IPR015854">
    <property type="entry name" value="ABC_transpr_LolD-like"/>
</dbReference>
<dbReference type="Pfam" id="PF00005">
    <property type="entry name" value="ABC_tran"/>
    <property type="match status" value="1"/>
</dbReference>
<dbReference type="Gene3D" id="3.40.50.300">
    <property type="entry name" value="P-loop containing nucleotide triphosphate hydrolases"/>
    <property type="match status" value="1"/>
</dbReference>
<dbReference type="InterPro" id="IPR017871">
    <property type="entry name" value="ABC_transporter-like_CS"/>
</dbReference>
<dbReference type="GO" id="GO:0098796">
    <property type="term" value="C:membrane protein complex"/>
    <property type="evidence" value="ECO:0007669"/>
    <property type="project" value="UniProtKB-ARBA"/>
</dbReference>
<gene>
    <name evidence="6" type="ORF">ENP34_04690</name>
</gene>
<comment type="similarity">
    <text evidence="4">Belongs to the ABC transporter superfamily. Macrolide exporter (TC 3.A.1.122) family.</text>
</comment>
<reference evidence="6" key="1">
    <citation type="journal article" date="2020" name="mSystems">
        <title>Genome- and Community-Level Interaction Insights into Carbon Utilization and Element Cycling Functions of Hydrothermarchaeota in Hydrothermal Sediment.</title>
        <authorList>
            <person name="Zhou Z."/>
            <person name="Liu Y."/>
            <person name="Xu W."/>
            <person name="Pan J."/>
            <person name="Luo Z.H."/>
            <person name="Li M."/>
        </authorList>
    </citation>
    <scope>NUCLEOTIDE SEQUENCE [LARGE SCALE GENOMIC DNA]</scope>
    <source>
        <strain evidence="6">SpSt-210</strain>
    </source>
</reference>
<dbReference type="PANTHER" id="PTHR24220">
    <property type="entry name" value="IMPORT ATP-BINDING PROTEIN"/>
    <property type="match status" value="1"/>
</dbReference>
<dbReference type="InterPro" id="IPR003593">
    <property type="entry name" value="AAA+_ATPase"/>
</dbReference>
<proteinExistence type="inferred from homology"/>
<dbReference type="EMBL" id="DSIY01000108">
    <property type="protein sequence ID" value="HEG90726.1"/>
    <property type="molecule type" value="Genomic_DNA"/>
</dbReference>
<sequence length="252" mass="27412">MSNTAREALVIVRDLVKIYRQGRREVPALRGLSLDIARREWVAIVGPSGCGKSTLLNLIAGIDRPTSGSVQVAGQEISALGEEALARWRRYNVGIVFQFFQLMPTLTAVENVELPLVLARRPQGRKRAMELLERLGIAHLANHLPSELSGGEQQRVAIARALANDPALLLADEPTGNLDSESGQQVMRLFHELWQAGHTVILVTHDPVIASWAGRTVELRDGQVARDSLIAPAAPAAQLDSVAALGKPRRAR</sequence>
<dbReference type="GO" id="GO:0016887">
    <property type="term" value="F:ATP hydrolysis activity"/>
    <property type="evidence" value="ECO:0007669"/>
    <property type="project" value="InterPro"/>
</dbReference>
<dbReference type="GO" id="GO:0005524">
    <property type="term" value="F:ATP binding"/>
    <property type="evidence" value="ECO:0007669"/>
    <property type="project" value="UniProtKB-KW"/>
</dbReference>
<dbReference type="SMART" id="SM00382">
    <property type="entry name" value="AAA"/>
    <property type="match status" value="1"/>
</dbReference>
<dbReference type="FunFam" id="3.40.50.300:FF:000032">
    <property type="entry name" value="Export ABC transporter ATP-binding protein"/>
    <property type="match status" value="1"/>
</dbReference>
<organism evidence="6">
    <name type="scientific">Thermorudis peleae</name>
    <dbReference type="NCBI Taxonomy" id="1382356"/>
    <lineage>
        <taxon>Bacteria</taxon>
        <taxon>Pseudomonadati</taxon>
        <taxon>Thermomicrobiota</taxon>
        <taxon>Thermomicrobia</taxon>
        <taxon>Thermomicrobia incertae sedis</taxon>
        <taxon>Thermorudis</taxon>
    </lineage>
</organism>
<dbReference type="InterPro" id="IPR003439">
    <property type="entry name" value="ABC_transporter-like_ATP-bd"/>
</dbReference>
<dbReference type="PROSITE" id="PS00211">
    <property type="entry name" value="ABC_TRANSPORTER_1"/>
    <property type="match status" value="1"/>
</dbReference>
<keyword evidence="1" id="KW-0813">Transport</keyword>
<dbReference type="CDD" id="cd03255">
    <property type="entry name" value="ABC_MJ0796_LolCDE_FtsE"/>
    <property type="match status" value="1"/>
</dbReference>
<dbReference type="SUPFAM" id="SSF52540">
    <property type="entry name" value="P-loop containing nucleoside triphosphate hydrolases"/>
    <property type="match status" value="1"/>
</dbReference>
<keyword evidence="3 6" id="KW-0067">ATP-binding</keyword>
<name>A0A831TFB0_9BACT</name>
<accession>A0A831TFB0</accession>
<evidence type="ECO:0000256" key="3">
    <source>
        <dbReference type="ARBA" id="ARBA00022840"/>
    </source>
</evidence>
<dbReference type="GO" id="GO:0005886">
    <property type="term" value="C:plasma membrane"/>
    <property type="evidence" value="ECO:0007669"/>
    <property type="project" value="TreeGrafter"/>
</dbReference>
<evidence type="ECO:0000313" key="6">
    <source>
        <dbReference type="EMBL" id="HEG90726.1"/>
    </source>
</evidence>
<evidence type="ECO:0000256" key="4">
    <source>
        <dbReference type="ARBA" id="ARBA00038388"/>
    </source>
</evidence>
<evidence type="ECO:0000256" key="2">
    <source>
        <dbReference type="ARBA" id="ARBA00022741"/>
    </source>
</evidence>
<keyword evidence="2" id="KW-0547">Nucleotide-binding</keyword>
<dbReference type="GO" id="GO:0022857">
    <property type="term" value="F:transmembrane transporter activity"/>
    <property type="evidence" value="ECO:0007669"/>
    <property type="project" value="TreeGrafter"/>
</dbReference>
<dbReference type="InterPro" id="IPR027417">
    <property type="entry name" value="P-loop_NTPase"/>
</dbReference>